<accession>A0ABR6YG22</accession>
<reference evidence="1 2" key="1">
    <citation type="submission" date="2020-08" db="EMBL/GenBank/DDBJ databases">
        <title>Novel species isolated from subtropical streams in China.</title>
        <authorList>
            <person name="Lu H."/>
        </authorList>
    </citation>
    <scope>NUCLEOTIDE SEQUENCE [LARGE SCALE GENOMIC DNA]</scope>
    <source>
        <strain evidence="1 2">LX15W</strain>
    </source>
</reference>
<comment type="caution">
    <text evidence="1">The sequence shown here is derived from an EMBL/GenBank/DDBJ whole genome shotgun (WGS) entry which is preliminary data.</text>
</comment>
<sequence length="148" mass="16826">MDNVFSAWIRSHPIKFLVVLSCWIFALDFLALKLHSESKSNSSNMQILHKETTNSESELDKLLRRLTRSGIHEVIRLGDSVSYQESAGSFSDNTKELTELGFIREYTAAEYADAKAKNEKISFGFKTTDLGRQAQAKLFEKLEFAVKN</sequence>
<dbReference type="EMBL" id="JACOGA010000019">
    <property type="protein sequence ID" value="MBC3875486.1"/>
    <property type="molecule type" value="Genomic_DNA"/>
</dbReference>
<evidence type="ECO:0000313" key="1">
    <source>
        <dbReference type="EMBL" id="MBC3875486.1"/>
    </source>
</evidence>
<keyword evidence="2" id="KW-1185">Reference proteome</keyword>
<name>A0ABR6YG22_9BURK</name>
<dbReference type="Proteomes" id="UP000624279">
    <property type="component" value="Unassembled WGS sequence"/>
</dbReference>
<gene>
    <name evidence="1" type="ORF">H8K55_17990</name>
</gene>
<dbReference type="RefSeq" id="WP_186943451.1">
    <property type="nucleotide sequence ID" value="NZ_JACOGA010000019.1"/>
</dbReference>
<proteinExistence type="predicted"/>
<protein>
    <submittedName>
        <fullName evidence="1">Uncharacterized protein</fullName>
    </submittedName>
</protein>
<evidence type="ECO:0000313" key="2">
    <source>
        <dbReference type="Proteomes" id="UP000624279"/>
    </source>
</evidence>
<organism evidence="1 2">
    <name type="scientific">Undibacterium flavidum</name>
    <dbReference type="NCBI Taxonomy" id="2762297"/>
    <lineage>
        <taxon>Bacteria</taxon>
        <taxon>Pseudomonadati</taxon>
        <taxon>Pseudomonadota</taxon>
        <taxon>Betaproteobacteria</taxon>
        <taxon>Burkholderiales</taxon>
        <taxon>Oxalobacteraceae</taxon>
        <taxon>Undibacterium</taxon>
    </lineage>
</organism>